<feature type="domain" description="Flavodoxin-like fold" evidence="1">
    <location>
        <begin position="20"/>
        <end position="216"/>
    </location>
</feature>
<dbReference type="AlphaFoldDB" id="A0A812JHE8"/>
<reference evidence="2" key="1">
    <citation type="submission" date="2021-02" db="EMBL/GenBank/DDBJ databases">
        <authorList>
            <person name="Dougan E. K."/>
            <person name="Rhodes N."/>
            <person name="Thang M."/>
            <person name="Chan C."/>
        </authorList>
    </citation>
    <scope>NUCLEOTIDE SEQUENCE</scope>
</reference>
<dbReference type="SUPFAM" id="SSF52218">
    <property type="entry name" value="Flavoproteins"/>
    <property type="match status" value="1"/>
</dbReference>
<keyword evidence="3" id="KW-1185">Reference proteome</keyword>
<dbReference type="Pfam" id="PF02525">
    <property type="entry name" value="Flavodoxin_2"/>
    <property type="match status" value="1"/>
</dbReference>
<gene>
    <name evidence="2" type="primary">azoR1</name>
    <name evidence="2" type="ORF">SPIL2461_LOCUS2018</name>
</gene>
<dbReference type="PANTHER" id="PTHR43741:SF4">
    <property type="entry name" value="FMN-DEPENDENT NADH:QUINONE OXIDOREDUCTASE"/>
    <property type="match status" value="1"/>
</dbReference>
<evidence type="ECO:0000313" key="3">
    <source>
        <dbReference type="Proteomes" id="UP000649617"/>
    </source>
</evidence>
<dbReference type="InterPro" id="IPR003680">
    <property type="entry name" value="Flavodoxin_fold"/>
</dbReference>
<proteinExistence type="predicted"/>
<accession>A0A812JHE8</accession>
<dbReference type="Gene3D" id="3.40.50.360">
    <property type="match status" value="1"/>
</dbReference>
<organism evidence="2 3">
    <name type="scientific">Symbiodinium pilosum</name>
    <name type="common">Dinoflagellate</name>
    <dbReference type="NCBI Taxonomy" id="2952"/>
    <lineage>
        <taxon>Eukaryota</taxon>
        <taxon>Sar</taxon>
        <taxon>Alveolata</taxon>
        <taxon>Dinophyceae</taxon>
        <taxon>Suessiales</taxon>
        <taxon>Symbiodiniaceae</taxon>
        <taxon>Symbiodinium</taxon>
    </lineage>
</organism>
<evidence type="ECO:0000259" key="1">
    <source>
        <dbReference type="Pfam" id="PF02525"/>
    </source>
</evidence>
<comment type="caution">
    <text evidence="2">The sequence shown here is derived from an EMBL/GenBank/DDBJ whole genome shotgun (WGS) entry which is preliminary data.</text>
</comment>
<evidence type="ECO:0000313" key="2">
    <source>
        <dbReference type="EMBL" id="CAE7206756.1"/>
    </source>
</evidence>
<protein>
    <submittedName>
        <fullName evidence="2">AzoR1 protein</fullName>
    </submittedName>
</protein>
<dbReference type="OrthoDB" id="26889at2759"/>
<dbReference type="InterPro" id="IPR029039">
    <property type="entry name" value="Flavoprotein-like_sf"/>
</dbReference>
<dbReference type="EMBL" id="CAJNIZ010002142">
    <property type="protein sequence ID" value="CAE7206756.1"/>
    <property type="molecule type" value="Genomic_DNA"/>
</dbReference>
<sequence length="311" mass="33765">MFASELAYSATQGELWVGSHILHLDASHGEQSVIACGAAALFAKLSAVSPEINVQHVFLWQTSTRSEMEYNLEHVKAKMAMLAGTAADEHHEQFAGIEVLAKQIATARGLVVSAPMWNFAVPYVVKQYFDCVLHPGLTFRESTSGPVGLLGGGRPLVVLTSSGGAATKDYLTPWLLDVGAMAGFDRPKVVSAASLVSRDRETVKEAFRQQAEAAAAHLSLCQFDRSAYKPESHELSASCGHEELRSWLESSGGLSLDCLDCLEAAHVNGELFLAAGDADWRDEELGLEEADIARLQELQKLFLELVRQHDE</sequence>
<dbReference type="Proteomes" id="UP000649617">
    <property type="component" value="Unassembled WGS sequence"/>
</dbReference>
<name>A0A812JHE8_SYMPI</name>
<dbReference type="InterPro" id="IPR050104">
    <property type="entry name" value="FMN-dep_NADH:Q_OxRdtase_AzoR1"/>
</dbReference>
<dbReference type="PANTHER" id="PTHR43741">
    <property type="entry name" value="FMN-DEPENDENT NADH-AZOREDUCTASE 1"/>
    <property type="match status" value="1"/>
</dbReference>